<dbReference type="EMBL" id="JAHMHS010000017">
    <property type="protein sequence ID" value="KAK1728390.1"/>
    <property type="molecule type" value="Genomic_DNA"/>
</dbReference>
<evidence type="ECO:0000313" key="4">
    <source>
        <dbReference type="EMBL" id="KAK1728390.1"/>
    </source>
</evidence>
<evidence type="ECO:0000256" key="2">
    <source>
        <dbReference type="SAM" id="MobiDB-lite"/>
    </source>
</evidence>
<accession>A0AAD8UTU6</accession>
<organism evidence="4 5">
    <name type="scientific">Glomerella acutata</name>
    <name type="common">Colletotrichum acutatum</name>
    <dbReference type="NCBI Taxonomy" id="27357"/>
    <lineage>
        <taxon>Eukaryota</taxon>
        <taxon>Fungi</taxon>
        <taxon>Dikarya</taxon>
        <taxon>Ascomycota</taxon>
        <taxon>Pezizomycotina</taxon>
        <taxon>Sordariomycetes</taxon>
        <taxon>Hypocreomycetidae</taxon>
        <taxon>Glomerellales</taxon>
        <taxon>Glomerellaceae</taxon>
        <taxon>Colletotrichum</taxon>
        <taxon>Colletotrichum acutatum species complex</taxon>
    </lineage>
</organism>
<dbReference type="Gene3D" id="3.40.50.1820">
    <property type="entry name" value="alpha/beta hydrolase"/>
    <property type="match status" value="1"/>
</dbReference>
<keyword evidence="5" id="KW-1185">Reference proteome</keyword>
<keyword evidence="4" id="KW-0378">Hydrolase</keyword>
<comment type="similarity">
    <text evidence="1">Belongs to the AB hydrolase superfamily. AB hydrolase 2 family.</text>
</comment>
<protein>
    <submittedName>
        <fullName evidence="4">Alpha/Beta hydrolase protein</fullName>
    </submittedName>
</protein>
<dbReference type="GO" id="GO:0005737">
    <property type="term" value="C:cytoplasm"/>
    <property type="evidence" value="ECO:0007669"/>
    <property type="project" value="TreeGrafter"/>
</dbReference>
<dbReference type="Pfam" id="PF02230">
    <property type="entry name" value="Abhydrolase_2"/>
    <property type="match status" value="2"/>
</dbReference>
<evidence type="ECO:0000313" key="5">
    <source>
        <dbReference type="Proteomes" id="UP001244207"/>
    </source>
</evidence>
<dbReference type="GO" id="GO:0008474">
    <property type="term" value="F:palmitoyl-(protein) hydrolase activity"/>
    <property type="evidence" value="ECO:0007669"/>
    <property type="project" value="TreeGrafter"/>
</dbReference>
<dbReference type="InterPro" id="IPR003140">
    <property type="entry name" value="PLipase/COase/thioEstase"/>
</dbReference>
<name>A0AAD8UTU6_GLOAC</name>
<dbReference type="RefSeq" id="XP_060368445.1">
    <property type="nucleotide sequence ID" value="XM_060507507.1"/>
</dbReference>
<proteinExistence type="inferred from homology"/>
<gene>
    <name evidence="4" type="ORF">BDZ83DRAFT_609070</name>
</gene>
<dbReference type="GeneID" id="85391406"/>
<dbReference type="AlphaFoldDB" id="A0AAD8UTU6"/>
<dbReference type="InterPro" id="IPR029058">
    <property type="entry name" value="AB_hydrolase_fold"/>
</dbReference>
<evidence type="ECO:0000259" key="3">
    <source>
        <dbReference type="Pfam" id="PF02230"/>
    </source>
</evidence>
<dbReference type="PANTHER" id="PTHR10655">
    <property type="entry name" value="LYSOPHOSPHOLIPASE-RELATED"/>
    <property type="match status" value="1"/>
</dbReference>
<comment type="caution">
    <text evidence="4">The sequence shown here is derived from an EMBL/GenBank/DDBJ whole genome shotgun (WGS) entry which is preliminary data.</text>
</comment>
<dbReference type="SUPFAM" id="SSF53474">
    <property type="entry name" value="alpha/beta-Hydrolases"/>
    <property type="match status" value="1"/>
</dbReference>
<feature type="region of interest" description="Disordered" evidence="2">
    <location>
        <begin position="194"/>
        <end position="229"/>
    </location>
</feature>
<feature type="compositionally biased region" description="Acidic residues" evidence="2">
    <location>
        <begin position="200"/>
        <end position="211"/>
    </location>
</feature>
<dbReference type="InterPro" id="IPR050565">
    <property type="entry name" value="LYPA1-2/EST-like"/>
</dbReference>
<sequence>MAEAVDSEKSQGVIPEPRLPLHAFPPPMVIPPLKQPHQQTIILLHGRGSSAKLFAPGLLSVPLGDSTASPDLSTCTFRDLLPHTRFVFPTAPRSRATIYRRSIINQWYDGSGDWEETLLGHAKEMILFIHSLLEDEAIRVGGTDKVVLGGFSQGCAAALICLLMWRGAPLGGILGMCGMLPMAGVMAEAMGQRHHRLDGQDDEAPECSDNDPFEHSDGVSTTSWEGNRPEYDPVERALRMLRDEIGITVLELATGPSFQETPVFLGHGTVDDNVPVRYGQEASRVLRTMGCDVKIKVYDGLDHCYSKDMLKDMIKFIGDRVPDS</sequence>
<dbReference type="Proteomes" id="UP001244207">
    <property type="component" value="Unassembled WGS sequence"/>
</dbReference>
<evidence type="ECO:0000256" key="1">
    <source>
        <dbReference type="ARBA" id="ARBA00006499"/>
    </source>
</evidence>
<dbReference type="PANTHER" id="PTHR10655:SF64">
    <property type="entry name" value="PHOSPHOLIPASE_CARBOXYLESTERASE_THIOESTERASE DOMAIN-CONTAINING PROTEIN"/>
    <property type="match status" value="1"/>
</dbReference>
<dbReference type="GO" id="GO:0052689">
    <property type="term" value="F:carboxylic ester hydrolase activity"/>
    <property type="evidence" value="ECO:0007669"/>
    <property type="project" value="TreeGrafter"/>
</dbReference>
<reference evidence="4" key="1">
    <citation type="submission" date="2021-12" db="EMBL/GenBank/DDBJ databases">
        <title>Comparative genomics, transcriptomics and evolutionary studies reveal genomic signatures of adaptation to plant cell wall in hemibiotrophic fungi.</title>
        <authorList>
            <consortium name="DOE Joint Genome Institute"/>
            <person name="Baroncelli R."/>
            <person name="Diaz J.F."/>
            <person name="Benocci T."/>
            <person name="Peng M."/>
            <person name="Battaglia E."/>
            <person name="Haridas S."/>
            <person name="Andreopoulos W."/>
            <person name="Labutti K."/>
            <person name="Pangilinan J."/>
            <person name="Floch G.L."/>
            <person name="Makela M.R."/>
            <person name="Henrissat B."/>
            <person name="Grigoriev I.V."/>
            <person name="Crouch J.A."/>
            <person name="De Vries R.P."/>
            <person name="Sukno S.A."/>
            <person name="Thon M.R."/>
        </authorList>
    </citation>
    <scope>NUCLEOTIDE SEQUENCE</scope>
    <source>
        <strain evidence="4">CBS 112980</strain>
    </source>
</reference>
<feature type="domain" description="Phospholipase/carboxylesterase/thioesterase" evidence="3">
    <location>
        <begin position="259"/>
        <end position="317"/>
    </location>
</feature>
<feature type="domain" description="Phospholipase/carboxylesterase/thioesterase" evidence="3">
    <location>
        <begin position="32"/>
        <end position="189"/>
    </location>
</feature>